<feature type="region of interest" description="Disordered" evidence="9">
    <location>
        <begin position="175"/>
        <end position="201"/>
    </location>
</feature>
<comment type="similarity">
    <text evidence="7">Belongs to the type IV zinc-finger family. Class B subfamily.</text>
</comment>
<dbReference type="SMART" id="SM00401">
    <property type="entry name" value="ZnF_GATA"/>
    <property type="match status" value="1"/>
</dbReference>
<dbReference type="InterPro" id="IPR000679">
    <property type="entry name" value="Znf_GATA"/>
</dbReference>
<dbReference type="EMBL" id="JAFEMO010000010">
    <property type="protein sequence ID" value="KAH7560460.1"/>
    <property type="molecule type" value="Genomic_DNA"/>
</dbReference>
<dbReference type="PROSITE" id="PS50114">
    <property type="entry name" value="GATA_ZN_FINGER_2"/>
    <property type="match status" value="1"/>
</dbReference>
<evidence type="ECO:0000256" key="1">
    <source>
        <dbReference type="ARBA" id="ARBA00022723"/>
    </source>
</evidence>
<accession>A0ABQ8HHE1</accession>
<evidence type="ECO:0000313" key="11">
    <source>
        <dbReference type="EMBL" id="KAH7560460.1"/>
    </source>
</evidence>
<evidence type="ECO:0000256" key="6">
    <source>
        <dbReference type="ARBA" id="ARBA00023163"/>
    </source>
</evidence>
<name>A0ABQ8HHE1_9ROSI</name>
<feature type="domain" description="GATA-type" evidence="10">
    <location>
        <begin position="212"/>
        <end position="240"/>
    </location>
</feature>
<dbReference type="SUPFAM" id="SSF57716">
    <property type="entry name" value="Glucocorticoid receptor-like (DNA-binding domain)"/>
    <property type="match status" value="1"/>
</dbReference>
<dbReference type="Gene3D" id="3.30.50.10">
    <property type="entry name" value="Erythroid Transcription Factor GATA-1, subunit A"/>
    <property type="match status" value="1"/>
</dbReference>
<evidence type="ECO:0000313" key="12">
    <source>
        <dbReference type="Proteomes" id="UP000827721"/>
    </source>
</evidence>
<proteinExistence type="inferred from homology"/>
<keyword evidence="5" id="KW-0238">DNA-binding</keyword>
<evidence type="ECO:0000256" key="9">
    <source>
        <dbReference type="SAM" id="MobiDB-lite"/>
    </source>
</evidence>
<sequence>MFMDSKWINLQASGGIMNNYDQHNNTENYNLDLTLKLGLPNSEDDQNQAQRFNLNIPAPNYTHEEMNTHYDISNERGPVSNNVGGQTFQNNTNNPSYAWPPLMTMGRNAHCMQPNVQAFGGQFSGISPDVPLYMTSSYHPYTNSMMNPNHYMPSPPSVAMNDYTLIDIPMRRVNRELQGESSSSGAGGSRRRSSMRPQQTVIDPYKRCTNYNCNTNVTPMWRKGPLGPKTLCNACGIKYKKEENRKKAMEAASSRSNNQIG</sequence>
<keyword evidence="1" id="KW-0479">Metal-binding</keyword>
<dbReference type="PANTHER" id="PTHR46813:SF16">
    <property type="entry name" value="GATA TRANSCRIPTION FACTOR 18"/>
    <property type="match status" value="1"/>
</dbReference>
<dbReference type="CDD" id="cd00202">
    <property type="entry name" value="ZnF_GATA"/>
    <property type="match status" value="1"/>
</dbReference>
<evidence type="ECO:0000256" key="5">
    <source>
        <dbReference type="ARBA" id="ARBA00023125"/>
    </source>
</evidence>
<reference evidence="11 12" key="1">
    <citation type="submission" date="2021-02" db="EMBL/GenBank/DDBJ databases">
        <title>Plant Genome Project.</title>
        <authorList>
            <person name="Zhang R.-G."/>
        </authorList>
    </citation>
    <scope>NUCLEOTIDE SEQUENCE [LARGE SCALE GENOMIC DNA]</scope>
    <source>
        <tissue evidence="11">Leaves</tissue>
    </source>
</reference>
<evidence type="ECO:0000259" key="10">
    <source>
        <dbReference type="PROSITE" id="PS50114"/>
    </source>
</evidence>
<evidence type="ECO:0000256" key="8">
    <source>
        <dbReference type="PROSITE-ProRule" id="PRU00094"/>
    </source>
</evidence>
<keyword evidence="6" id="KW-0804">Transcription</keyword>
<evidence type="ECO:0000256" key="4">
    <source>
        <dbReference type="ARBA" id="ARBA00023015"/>
    </source>
</evidence>
<keyword evidence="4" id="KW-0805">Transcription regulation</keyword>
<comment type="caution">
    <text evidence="11">The sequence shown here is derived from an EMBL/GenBank/DDBJ whole genome shotgun (WGS) entry which is preliminary data.</text>
</comment>
<protein>
    <recommendedName>
        <fullName evidence="10">GATA-type domain-containing protein</fullName>
    </recommendedName>
</protein>
<keyword evidence="2 8" id="KW-0863">Zinc-finger</keyword>
<evidence type="ECO:0000256" key="3">
    <source>
        <dbReference type="ARBA" id="ARBA00022833"/>
    </source>
</evidence>
<organism evidence="11 12">
    <name type="scientific">Xanthoceras sorbifolium</name>
    <dbReference type="NCBI Taxonomy" id="99658"/>
    <lineage>
        <taxon>Eukaryota</taxon>
        <taxon>Viridiplantae</taxon>
        <taxon>Streptophyta</taxon>
        <taxon>Embryophyta</taxon>
        <taxon>Tracheophyta</taxon>
        <taxon>Spermatophyta</taxon>
        <taxon>Magnoliopsida</taxon>
        <taxon>eudicotyledons</taxon>
        <taxon>Gunneridae</taxon>
        <taxon>Pentapetalae</taxon>
        <taxon>rosids</taxon>
        <taxon>malvids</taxon>
        <taxon>Sapindales</taxon>
        <taxon>Sapindaceae</taxon>
        <taxon>Xanthoceroideae</taxon>
        <taxon>Xanthoceras</taxon>
    </lineage>
</organism>
<evidence type="ECO:0000256" key="7">
    <source>
        <dbReference type="ARBA" id="ARBA00024019"/>
    </source>
</evidence>
<evidence type="ECO:0000256" key="2">
    <source>
        <dbReference type="ARBA" id="ARBA00022771"/>
    </source>
</evidence>
<dbReference type="PANTHER" id="PTHR46813">
    <property type="entry name" value="GATA TRANSCRIPTION FACTOR 18"/>
    <property type="match status" value="1"/>
</dbReference>
<dbReference type="Proteomes" id="UP000827721">
    <property type="component" value="Unassembled WGS sequence"/>
</dbReference>
<dbReference type="InterPro" id="IPR013088">
    <property type="entry name" value="Znf_NHR/GATA"/>
</dbReference>
<keyword evidence="3" id="KW-0862">Zinc</keyword>
<keyword evidence="12" id="KW-1185">Reference proteome</keyword>
<gene>
    <name evidence="11" type="ORF">JRO89_XS10G0026000</name>
</gene>
<dbReference type="Pfam" id="PF00320">
    <property type="entry name" value="GATA"/>
    <property type="match status" value="1"/>
</dbReference>